<evidence type="ECO:0000313" key="2">
    <source>
        <dbReference type="Proteomes" id="UP000614996"/>
    </source>
</evidence>
<comment type="caution">
    <text evidence="1">The sequence shown here is derived from an EMBL/GenBank/DDBJ whole genome shotgun (WGS) entry which is preliminary data.</text>
</comment>
<dbReference type="Proteomes" id="UP000614996">
    <property type="component" value="Unassembled WGS sequence"/>
</dbReference>
<dbReference type="EMBL" id="BOPO01000006">
    <property type="protein sequence ID" value="GIL25468.1"/>
    <property type="molecule type" value="Genomic_DNA"/>
</dbReference>
<protein>
    <submittedName>
        <fullName evidence="1">Uncharacterized protein</fullName>
    </submittedName>
</protein>
<name>A0A8J4A718_9ACTN</name>
<proteinExistence type="predicted"/>
<evidence type="ECO:0000313" key="1">
    <source>
        <dbReference type="EMBL" id="GIL25468.1"/>
    </source>
</evidence>
<dbReference type="RefSeq" id="WP_207123080.1">
    <property type="nucleotide sequence ID" value="NZ_BOPO01000006.1"/>
</dbReference>
<sequence>MADTATEWRSLDAAWTVHLLPGWIRGDHEGSEFFQLKWHGRLVAEVNAFAELGHWVPVHLLVREG</sequence>
<gene>
    <name evidence="1" type="ORF">NUM_07230</name>
</gene>
<dbReference type="AlphaFoldDB" id="A0A8J4A718"/>
<organism evidence="1 2">
    <name type="scientific">Actinocatenispora comari</name>
    <dbReference type="NCBI Taxonomy" id="2807577"/>
    <lineage>
        <taxon>Bacteria</taxon>
        <taxon>Bacillati</taxon>
        <taxon>Actinomycetota</taxon>
        <taxon>Actinomycetes</taxon>
        <taxon>Micromonosporales</taxon>
        <taxon>Micromonosporaceae</taxon>
        <taxon>Actinocatenispora</taxon>
    </lineage>
</organism>
<keyword evidence="2" id="KW-1185">Reference proteome</keyword>
<accession>A0A8J4A718</accession>
<reference evidence="2" key="1">
    <citation type="journal article" date="2021" name="Int. J. Syst. Evol. Microbiol.">
        <title>Actinocatenispora comari sp. nov., an endophytic actinomycete isolated from aerial parts of Comarum salesowianum.</title>
        <authorList>
            <person name="Oyunbileg N."/>
            <person name="Iizaka Y."/>
            <person name="Hamada M."/>
            <person name="Davaapurev B.O."/>
            <person name="Fukumoto A."/>
            <person name="Tsetseg B."/>
            <person name="Kato F."/>
            <person name="Tamura T."/>
            <person name="Batkhuu J."/>
            <person name="Anzai Y."/>
        </authorList>
    </citation>
    <scope>NUCLEOTIDE SEQUENCE [LARGE SCALE GENOMIC DNA]</scope>
    <source>
        <strain evidence="2">NUM-2625</strain>
    </source>
</reference>